<protein>
    <submittedName>
        <fullName evidence="1">Uncharacterized protein</fullName>
    </submittedName>
</protein>
<sequence>MFSPSPTSPYDHSHVCLQLISFIDKIFGDPARLHRCHRLRDMVK</sequence>
<organism evidence="1">
    <name type="scientific">Anguilla anguilla</name>
    <name type="common">European freshwater eel</name>
    <name type="synonym">Muraena anguilla</name>
    <dbReference type="NCBI Taxonomy" id="7936"/>
    <lineage>
        <taxon>Eukaryota</taxon>
        <taxon>Metazoa</taxon>
        <taxon>Chordata</taxon>
        <taxon>Craniata</taxon>
        <taxon>Vertebrata</taxon>
        <taxon>Euteleostomi</taxon>
        <taxon>Actinopterygii</taxon>
        <taxon>Neopterygii</taxon>
        <taxon>Teleostei</taxon>
        <taxon>Anguilliformes</taxon>
        <taxon>Anguillidae</taxon>
        <taxon>Anguilla</taxon>
    </lineage>
</organism>
<reference evidence="1" key="2">
    <citation type="journal article" date="2015" name="Fish Shellfish Immunol.">
        <title>Early steps in the European eel (Anguilla anguilla)-Vibrio vulnificus interaction in the gills: Role of the RtxA13 toxin.</title>
        <authorList>
            <person name="Callol A."/>
            <person name="Pajuelo D."/>
            <person name="Ebbesson L."/>
            <person name="Teles M."/>
            <person name="MacKenzie S."/>
            <person name="Amaro C."/>
        </authorList>
    </citation>
    <scope>NUCLEOTIDE SEQUENCE</scope>
</reference>
<dbReference type="EMBL" id="GBXM01108500">
    <property type="protein sequence ID" value="JAH00077.1"/>
    <property type="molecule type" value="Transcribed_RNA"/>
</dbReference>
<accession>A0A0E9P704</accession>
<proteinExistence type="predicted"/>
<name>A0A0E9P704_ANGAN</name>
<evidence type="ECO:0000313" key="1">
    <source>
        <dbReference type="EMBL" id="JAH00077.1"/>
    </source>
</evidence>
<dbReference type="AlphaFoldDB" id="A0A0E9P704"/>
<reference evidence="1" key="1">
    <citation type="submission" date="2014-11" db="EMBL/GenBank/DDBJ databases">
        <authorList>
            <person name="Amaro Gonzalez C."/>
        </authorList>
    </citation>
    <scope>NUCLEOTIDE SEQUENCE</scope>
</reference>